<proteinExistence type="predicted"/>
<sequence length="197" mass="22398">MVVACARSHVGFMQTFNHAMLAKQLWRITSNLNALLSRLLKQKYFPHSDVFQASAGTGCSFTWHSILTARDLFIPGLRWHIRTGQNVCIWKDGWIPRPWKFQVITAPNTLHPDATVDKLLDDSGGWNEALIQSVFRPEDTGLILGIGRSVGSLDHLYWHFEKHRHYSVRRAYRIIGEGVVPHLRIAPAGLKSYKSKG</sequence>
<name>A0AAW2KLM6_SESRA</name>
<dbReference type="EMBL" id="JACGWJ010000028">
    <property type="protein sequence ID" value="KAL0307224.1"/>
    <property type="molecule type" value="Genomic_DNA"/>
</dbReference>
<evidence type="ECO:0000313" key="1">
    <source>
        <dbReference type="EMBL" id="KAL0307224.1"/>
    </source>
</evidence>
<accession>A0AAW2KLM6</accession>
<protein>
    <submittedName>
        <fullName evidence="1">Uncharacterized protein</fullName>
    </submittedName>
</protein>
<comment type="caution">
    <text evidence="1">The sequence shown here is derived from an EMBL/GenBank/DDBJ whole genome shotgun (WGS) entry which is preliminary data.</text>
</comment>
<reference evidence="1" key="2">
    <citation type="journal article" date="2024" name="Plant">
        <title>Genomic evolution and insights into agronomic trait innovations of Sesamum species.</title>
        <authorList>
            <person name="Miao H."/>
            <person name="Wang L."/>
            <person name="Qu L."/>
            <person name="Liu H."/>
            <person name="Sun Y."/>
            <person name="Le M."/>
            <person name="Wang Q."/>
            <person name="Wei S."/>
            <person name="Zheng Y."/>
            <person name="Lin W."/>
            <person name="Duan Y."/>
            <person name="Cao H."/>
            <person name="Xiong S."/>
            <person name="Wang X."/>
            <person name="Wei L."/>
            <person name="Li C."/>
            <person name="Ma Q."/>
            <person name="Ju M."/>
            <person name="Zhao R."/>
            <person name="Li G."/>
            <person name="Mu C."/>
            <person name="Tian Q."/>
            <person name="Mei H."/>
            <person name="Zhang T."/>
            <person name="Gao T."/>
            <person name="Zhang H."/>
        </authorList>
    </citation>
    <scope>NUCLEOTIDE SEQUENCE</scope>
    <source>
        <strain evidence="1">G02</strain>
    </source>
</reference>
<dbReference type="AlphaFoldDB" id="A0AAW2KLM6"/>
<reference evidence="1" key="1">
    <citation type="submission" date="2020-06" db="EMBL/GenBank/DDBJ databases">
        <authorList>
            <person name="Li T."/>
            <person name="Hu X."/>
            <person name="Zhang T."/>
            <person name="Song X."/>
            <person name="Zhang H."/>
            <person name="Dai N."/>
            <person name="Sheng W."/>
            <person name="Hou X."/>
            <person name="Wei L."/>
        </authorList>
    </citation>
    <scope>NUCLEOTIDE SEQUENCE</scope>
    <source>
        <strain evidence="1">G02</strain>
        <tissue evidence="1">Leaf</tissue>
    </source>
</reference>
<gene>
    <name evidence="1" type="ORF">Sradi_6139700</name>
</gene>
<organism evidence="1">
    <name type="scientific">Sesamum radiatum</name>
    <name type="common">Black benniseed</name>
    <dbReference type="NCBI Taxonomy" id="300843"/>
    <lineage>
        <taxon>Eukaryota</taxon>
        <taxon>Viridiplantae</taxon>
        <taxon>Streptophyta</taxon>
        <taxon>Embryophyta</taxon>
        <taxon>Tracheophyta</taxon>
        <taxon>Spermatophyta</taxon>
        <taxon>Magnoliopsida</taxon>
        <taxon>eudicotyledons</taxon>
        <taxon>Gunneridae</taxon>
        <taxon>Pentapetalae</taxon>
        <taxon>asterids</taxon>
        <taxon>lamiids</taxon>
        <taxon>Lamiales</taxon>
        <taxon>Pedaliaceae</taxon>
        <taxon>Sesamum</taxon>
    </lineage>
</organism>